<proteinExistence type="predicted"/>
<organism evidence="2">
    <name type="scientific">marine metagenome</name>
    <dbReference type="NCBI Taxonomy" id="408172"/>
    <lineage>
        <taxon>unclassified sequences</taxon>
        <taxon>metagenomes</taxon>
        <taxon>ecological metagenomes</taxon>
    </lineage>
</organism>
<dbReference type="Pfam" id="PF13517">
    <property type="entry name" value="FG-GAP_3"/>
    <property type="match status" value="1"/>
</dbReference>
<keyword evidence="1" id="KW-0732">Signal</keyword>
<dbReference type="SUPFAM" id="SSF69318">
    <property type="entry name" value="Integrin alpha N-terminal domain"/>
    <property type="match status" value="1"/>
</dbReference>
<evidence type="ECO:0000313" key="2">
    <source>
        <dbReference type="EMBL" id="SVC29286.1"/>
    </source>
</evidence>
<feature type="non-terminal residue" evidence="2">
    <location>
        <position position="410"/>
    </location>
</feature>
<accession>A0A382KXV7</accession>
<dbReference type="InterPro" id="IPR028994">
    <property type="entry name" value="Integrin_alpha_N"/>
</dbReference>
<evidence type="ECO:0000256" key="1">
    <source>
        <dbReference type="ARBA" id="ARBA00022729"/>
    </source>
</evidence>
<dbReference type="InterPro" id="IPR027039">
    <property type="entry name" value="Crtac1"/>
</dbReference>
<dbReference type="AlphaFoldDB" id="A0A382KXV7"/>
<dbReference type="EMBL" id="UINC01083510">
    <property type="protein sequence ID" value="SVC29286.1"/>
    <property type="molecule type" value="Genomic_DNA"/>
</dbReference>
<dbReference type="PANTHER" id="PTHR16026">
    <property type="entry name" value="CARTILAGE ACIDIC PROTEIN 1"/>
    <property type="match status" value="1"/>
</dbReference>
<name>A0A382KXV7_9ZZZZ</name>
<gene>
    <name evidence="2" type="ORF">METZ01_LOCUS282140</name>
</gene>
<sequence length="410" mass="45156">MAGGRYLSGDDPLRVFAMAPGEAHRLEVLWRTGGRSVLEDVESNRLYEFHEPEAKAKPIVTPALTPIFEDVSERLNHRHEQSPVSDFVNEPLLPRRTSQAGPGVAWLDADRDGWEDLAIVGDGGLHLFSNTNGQFKQANNPQVEVPDCRIDLDQDGDLDSIVSESGTLRFFEHKPSGQTINPIWGKPFETIDRVNGLAAADLDGDGDADLALATEWGPVRVFRNDDGLFTERTDALGLADYRGWWNGVAMIDANNDGRLDIIATNWGRNSFYETLLREDGGESRLALFVGDVDGNGTVEQLEAVRVGGRWLPVRDRHALEKGLPDLGSRFPVHAEMVRAGIPGIAGPAFARLKKMEVNHLDTTLFINRGDRFEPVPLPMVVQLSPAFSVCVGDVDADGNDDLFFSQNFFA</sequence>
<dbReference type="InterPro" id="IPR013517">
    <property type="entry name" value="FG-GAP"/>
</dbReference>
<dbReference type="PANTHER" id="PTHR16026:SF0">
    <property type="entry name" value="CARTILAGE ACIDIC PROTEIN 1"/>
    <property type="match status" value="1"/>
</dbReference>
<evidence type="ECO:0008006" key="3">
    <source>
        <dbReference type="Google" id="ProtNLM"/>
    </source>
</evidence>
<reference evidence="2" key="1">
    <citation type="submission" date="2018-05" db="EMBL/GenBank/DDBJ databases">
        <authorList>
            <person name="Lanie J.A."/>
            <person name="Ng W.-L."/>
            <person name="Kazmierczak K.M."/>
            <person name="Andrzejewski T.M."/>
            <person name="Davidsen T.M."/>
            <person name="Wayne K.J."/>
            <person name="Tettelin H."/>
            <person name="Glass J.I."/>
            <person name="Rusch D."/>
            <person name="Podicherti R."/>
            <person name="Tsui H.-C.T."/>
            <person name="Winkler M.E."/>
        </authorList>
    </citation>
    <scope>NUCLEOTIDE SEQUENCE</scope>
</reference>
<protein>
    <recommendedName>
        <fullName evidence="3">ASPIC/UnbV domain-containing protein</fullName>
    </recommendedName>
</protein>